<dbReference type="RefSeq" id="WP_120673209.1">
    <property type="nucleotide sequence ID" value="NZ_RAZS01000001.1"/>
</dbReference>
<keyword evidence="2" id="KW-1185">Reference proteome</keyword>
<evidence type="ECO:0000313" key="1">
    <source>
        <dbReference type="EMBL" id="RKN23524.1"/>
    </source>
</evidence>
<evidence type="ECO:0000313" key="2">
    <source>
        <dbReference type="Proteomes" id="UP000271548"/>
    </source>
</evidence>
<gene>
    <name evidence="1" type="ORF">D7147_00155</name>
</gene>
<proteinExistence type="predicted"/>
<dbReference type="SUPFAM" id="SSF52540">
    <property type="entry name" value="P-loop containing nucleoside triphosphate hydrolases"/>
    <property type="match status" value="1"/>
</dbReference>
<dbReference type="EMBL" id="RAZS01000001">
    <property type="protein sequence ID" value="RKN23524.1"/>
    <property type="molecule type" value="Genomic_DNA"/>
</dbReference>
<accession>A0ABX9RHY3</accession>
<dbReference type="PANTHER" id="PTHR30267:SF2">
    <property type="entry name" value="PROTEIN PRKA"/>
    <property type="match status" value="1"/>
</dbReference>
<dbReference type="Proteomes" id="UP000271548">
    <property type="component" value="Unassembled WGS sequence"/>
</dbReference>
<sequence length="495" mass="52969">MGRVTAPNPVIPVPPADLPRTLGELRAAGHRYRTVKQELRDNLIARMRTGADRFPGIVGYEDTVLPEVERALLAGHDLVLLGERGQGKTRLIRSLAALLDEWTPVIAGSVLNEHPLHPLTPASRARVAEAGDDLPVGWLHRSMRYGEKLATPDTSVGDLIGDVDPIRIAEGRTLGDPETIHFGLVPRTNRGIFAVNELPDLAERIQVALLNVLEERDIQVRGYQLRLPLDLLLVASANPEDYTNRGRIITPLKDRFGAEIRTHYPVELELELALIRQEADLVAEVPEHVLEVLARFARAVRESPSVDPRSGVSARFAIAAAETVAAAALRRAALLAAGSTSGSGSGSGDEAVRPEAAVARVGDAVSVTSTLRGKVEFESGEEGREVEILAHLLRTATAETFRARLAGLDLSGFTDLVAEGTVIETGELVGSADLLRQVGTVPGLAKVLDRLGMGDAPTPAEAAAGVEFVLEGLHLTRRLGKDVTDSGRTVYGGRG</sequence>
<dbReference type="Gene3D" id="3.40.50.300">
    <property type="entry name" value="P-loop containing nucleotide triphosphate hydrolases"/>
    <property type="match status" value="1"/>
</dbReference>
<reference evidence="1 2" key="1">
    <citation type="submission" date="2018-09" db="EMBL/GenBank/DDBJ databases">
        <title>Micromonospora sp. nov. MS1-9, isolated from a root of Musa sp.</title>
        <authorList>
            <person name="Kuncharoen N."/>
            <person name="Kudo T."/>
            <person name="Ohkuma M."/>
            <person name="Yuki M."/>
            <person name="Tanasupawat S."/>
        </authorList>
    </citation>
    <scope>NUCLEOTIDE SEQUENCE [LARGE SCALE GENOMIC DNA]</scope>
    <source>
        <strain evidence="1 2">NGC1-4</strain>
    </source>
</reference>
<comment type="caution">
    <text evidence="1">The sequence shown here is derived from an EMBL/GenBank/DDBJ whole genome shotgun (WGS) entry which is preliminary data.</text>
</comment>
<organism evidence="1 2">
    <name type="scientific">Micromonospora musae</name>
    <dbReference type="NCBI Taxonomy" id="1894970"/>
    <lineage>
        <taxon>Bacteria</taxon>
        <taxon>Bacillati</taxon>
        <taxon>Actinomycetota</taxon>
        <taxon>Actinomycetes</taxon>
        <taxon>Micromonosporales</taxon>
        <taxon>Micromonosporaceae</taxon>
        <taxon>Micromonospora</taxon>
    </lineage>
</organism>
<protein>
    <submittedName>
        <fullName evidence="1">Magnesium chelatase</fullName>
    </submittedName>
</protein>
<name>A0ABX9RHY3_9ACTN</name>
<dbReference type="InterPro" id="IPR027417">
    <property type="entry name" value="P-loop_NTPase"/>
</dbReference>
<dbReference type="PANTHER" id="PTHR30267">
    <property type="entry name" value="PROTEIN KINASE PRKA"/>
    <property type="match status" value="1"/>
</dbReference>